<comment type="caution">
    <text evidence="1">The sequence shown here is derived from an EMBL/GenBank/DDBJ whole genome shotgun (WGS) entry which is preliminary data.</text>
</comment>
<name>A0AAD5QRM1_PARTN</name>
<reference evidence="1" key="1">
    <citation type="submission" date="2021-06" db="EMBL/GenBank/DDBJ databases">
        <title>Parelaphostrongylus tenuis whole genome reference sequence.</title>
        <authorList>
            <person name="Garwood T.J."/>
            <person name="Larsen P.A."/>
            <person name="Fountain-Jones N.M."/>
            <person name="Garbe J.R."/>
            <person name="Macchietto M.G."/>
            <person name="Kania S.A."/>
            <person name="Gerhold R.W."/>
            <person name="Richards J.E."/>
            <person name="Wolf T.M."/>
        </authorList>
    </citation>
    <scope>NUCLEOTIDE SEQUENCE</scope>
    <source>
        <strain evidence="1">MNPRO001-30</strain>
        <tissue evidence="1">Meninges</tissue>
    </source>
</reference>
<dbReference type="Proteomes" id="UP001196413">
    <property type="component" value="Unassembled WGS sequence"/>
</dbReference>
<proteinExistence type="predicted"/>
<evidence type="ECO:0000313" key="1">
    <source>
        <dbReference type="EMBL" id="KAJ1362068.1"/>
    </source>
</evidence>
<sequence length="155" mass="16929">MTLIEVFSVCLDAIQEPASSKLVAVTKLAKNTDIETKSICVKSNVDHFLGPKWADSLGFLARQSGLATLSDIVSKKPLQSSTSTSPPSSSLFASTQCKATRCQENKEEVDRLVLRALGLFAVFARSVSADFHLFDHWSTDWARRSCGTSIICDEN</sequence>
<protein>
    <submittedName>
        <fullName evidence="1">Uncharacterized protein</fullName>
    </submittedName>
</protein>
<gene>
    <name evidence="1" type="ORF">KIN20_021478</name>
</gene>
<dbReference type="EMBL" id="JAHQIW010004360">
    <property type="protein sequence ID" value="KAJ1362068.1"/>
    <property type="molecule type" value="Genomic_DNA"/>
</dbReference>
<evidence type="ECO:0000313" key="2">
    <source>
        <dbReference type="Proteomes" id="UP001196413"/>
    </source>
</evidence>
<dbReference type="AlphaFoldDB" id="A0AAD5QRM1"/>
<accession>A0AAD5QRM1</accession>
<organism evidence="1 2">
    <name type="scientific">Parelaphostrongylus tenuis</name>
    <name type="common">Meningeal worm</name>
    <dbReference type="NCBI Taxonomy" id="148309"/>
    <lineage>
        <taxon>Eukaryota</taxon>
        <taxon>Metazoa</taxon>
        <taxon>Ecdysozoa</taxon>
        <taxon>Nematoda</taxon>
        <taxon>Chromadorea</taxon>
        <taxon>Rhabditida</taxon>
        <taxon>Rhabditina</taxon>
        <taxon>Rhabditomorpha</taxon>
        <taxon>Strongyloidea</taxon>
        <taxon>Metastrongylidae</taxon>
        <taxon>Parelaphostrongylus</taxon>
    </lineage>
</organism>
<keyword evidence="2" id="KW-1185">Reference proteome</keyword>